<reference evidence="1 2" key="2">
    <citation type="journal article" date="2022" name="Mol. Ecol. Resour.">
        <title>The genomes of chicory, endive, great burdock and yacon provide insights into Asteraceae paleo-polyploidization history and plant inulin production.</title>
        <authorList>
            <person name="Fan W."/>
            <person name="Wang S."/>
            <person name="Wang H."/>
            <person name="Wang A."/>
            <person name="Jiang F."/>
            <person name="Liu H."/>
            <person name="Zhao H."/>
            <person name="Xu D."/>
            <person name="Zhang Y."/>
        </authorList>
    </citation>
    <scope>NUCLEOTIDE SEQUENCE [LARGE SCALE GENOMIC DNA]</scope>
    <source>
        <strain evidence="2">cv. Punajuju</strain>
        <tissue evidence="1">Leaves</tissue>
    </source>
</reference>
<dbReference type="EMBL" id="CM042011">
    <property type="protein sequence ID" value="KAI3767134.1"/>
    <property type="molecule type" value="Genomic_DNA"/>
</dbReference>
<proteinExistence type="predicted"/>
<reference evidence="2" key="1">
    <citation type="journal article" date="2022" name="Mol. Ecol. Resour.">
        <title>The genomes of chicory, endive, great burdock and yacon provide insights into Asteraceae palaeo-polyploidization history and plant inulin production.</title>
        <authorList>
            <person name="Fan W."/>
            <person name="Wang S."/>
            <person name="Wang H."/>
            <person name="Wang A."/>
            <person name="Jiang F."/>
            <person name="Liu H."/>
            <person name="Zhao H."/>
            <person name="Xu D."/>
            <person name="Zhang Y."/>
        </authorList>
    </citation>
    <scope>NUCLEOTIDE SEQUENCE [LARGE SCALE GENOMIC DNA]</scope>
    <source>
        <strain evidence="2">cv. Punajuju</strain>
    </source>
</reference>
<keyword evidence="2" id="KW-1185">Reference proteome</keyword>
<evidence type="ECO:0000313" key="1">
    <source>
        <dbReference type="EMBL" id="KAI3767134.1"/>
    </source>
</evidence>
<comment type="caution">
    <text evidence="1">The sequence shown here is derived from an EMBL/GenBank/DDBJ whole genome shotgun (WGS) entry which is preliminary data.</text>
</comment>
<sequence length="109" mass="12259">MVAMCLVKDQTKRPTAEKLLKHPFFKQAKAPELSLKDTAQLALKKMPSVAQEAISQHSNCGFIAAQVPYEAFKKEIGNNAKVLPLSYWLHRNTIPFLDEKNLTASLHIK</sequence>
<organism evidence="1 2">
    <name type="scientific">Cichorium intybus</name>
    <name type="common">Chicory</name>
    <dbReference type="NCBI Taxonomy" id="13427"/>
    <lineage>
        <taxon>Eukaryota</taxon>
        <taxon>Viridiplantae</taxon>
        <taxon>Streptophyta</taxon>
        <taxon>Embryophyta</taxon>
        <taxon>Tracheophyta</taxon>
        <taxon>Spermatophyta</taxon>
        <taxon>Magnoliopsida</taxon>
        <taxon>eudicotyledons</taxon>
        <taxon>Gunneridae</taxon>
        <taxon>Pentapetalae</taxon>
        <taxon>asterids</taxon>
        <taxon>campanulids</taxon>
        <taxon>Asterales</taxon>
        <taxon>Asteraceae</taxon>
        <taxon>Cichorioideae</taxon>
        <taxon>Cichorieae</taxon>
        <taxon>Cichoriinae</taxon>
        <taxon>Cichorium</taxon>
    </lineage>
</organism>
<gene>
    <name evidence="1" type="ORF">L2E82_17220</name>
</gene>
<protein>
    <submittedName>
        <fullName evidence="1">Uncharacterized protein</fullName>
    </submittedName>
</protein>
<name>A0ACB9F7Q9_CICIN</name>
<dbReference type="Proteomes" id="UP001055811">
    <property type="component" value="Linkage Group LG03"/>
</dbReference>
<evidence type="ECO:0000313" key="2">
    <source>
        <dbReference type="Proteomes" id="UP001055811"/>
    </source>
</evidence>
<accession>A0ACB9F7Q9</accession>